<proteinExistence type="predicted"/>
<evidence type="ECO:0000313" key="1">
    <source>
        <dbReference type="EMBL" id="MDQ0317224.1"/>
    </source>
</evidence>
<keyword evidence="2" id="KW-1185">Reference proteome</keyword>
<reference evidence="1" key="1">
    <citation type="submission" date="2023-07" db="EMBL/GenBank/DDBJ databases">
        <title>Genomic Encyclopedia of Type Strains, Phase IV (KMG-IV): sequencing the most valuable type-strain genomes for metagenomic binning, comparative biology and taxonomic classification.</title>
        <authorList>
            <person name="Goeker M."/>
        </authorList>
    </citation>
    <scope>NUCLEOTIDE SEQUENCE</scope>
    <source>
        <strain evidence="1">DSM 21202</strain>
    </source>
</reference>
<sequence length="184" mass="20693">MSQTAPSADAFDLLAFWWDAGPAAWFSGGQDFDSACARFRSLRDRAARGDLDHWAETPHGALALLLLLDQLPRNLFRDQAEAFATDGKALDVAEAAIAKGFDRAYPMPARNFFYLPFMHSEELAVQERSLDLYRTVGDQDVYFYALVHYDAIRRFGRFPHRNPCLGRTTTEAERAYLDSGGFSA</sequence>
<dbReference type="EMBL" id="JAUSUL010000004">
    <property type="protein sequence ID" value="MDQ0317224.1"/>
    <property type="molecule type" value="Genomic_DNA"/>
</dbReference>
<dbReference type="RefSeq" id="WP_306887124.1">
    <property type="nucleotide sequence ID" value="NZ_JAUSUL010000004.1"/>
</dbReference>
<protein>
    <submittedName>
        <fullName evidence="1">Uncharacterized protein (DUF924 family)</fullName>
    </submittedName>
</protein>
<dbReference type="InterPro" id="IPR010323">
    <property type="entry name" value="DUF924"/>
</dbReference>
<dbReference type="SUPFAM" id="SSF48452">
    <property type="entry name" value="TPR-like"/>
    <property type="match status" value="1"/>
</dbReference>
<dbReference type="Pfam" id="PF06041">
    <property type="entry name" value="DUF924"/>
    <property type="match status" value="1"/>
</dbReference>
<evidence type="ECO:0000313" key="2">
    <source>
        <dbReference type="Proteomes" id="UP001229244"/>
    </source>
</evidence>
<organism evidence="1 2">
    <name type="scientific">Amorphus orientalis</name>
    <dbReference type="NCBI Taxonomy" id="649198"/>
    <lineage>
        <taxon>Bacteria</taxon>
        <taxon>Pseudomonadati</taxon>
        <taxon>Pseudomonadota</taxon>
        <taxon>Alphaproteobacteria</taxon>
        <taxon>Hyphomicrobiales</taxon>
        <taxon>Amorphaceae</taxon>
        <taxon>Amorphus</taxon>
    </lineage>
</organism>
<comment type="caution">
    <text evidence="1">The sequence shown here is derived from an EMBL/GenBank/DDBJ whole genome shotgun (WGS) entry which is preliminary data.</text>
</comment>
<dbReference type="InterPro" id="IPR011990">
    <property type="entry name" value="TPR-like_helical_dom_sf"/>
</dbReference>
<name>A0AAE3VRV3_9HYPH</name>
<accession>A0AAE3VRV3</accession>
<dbReference type="Gene3D" id="1.25.40.10">
    <property type="entry name" value="Tetratricopeptide repeat domain"/>
    <property type="match status" value="1"/>
</dbReference>
<gene>
    <name evidence="1" type="ORF">J2S73_003701</name>
</gene>
<dbReference type="Gene3D" id="1.20.58.320">
    <property type="entry name" value="TPR-like"/>
    <property type="match status" value="1"/>
</dbReference>
<dbReference type="AlphaFoldDB" id="A0AAE3VRV3"/>
<dbReference type="Proteomes" id="UP001229244">
    <property type="component" value="Unassembled WGS sequence"/>
</dbReference>